<dbReference type="Gene3D" id="1.25.40.20">
    <property type="entry name" value="Ankyrin repeat-containing domain"/>
    <property type="match status" value="2"/>
</dbReference>
<dbReference type="Pfam" id="PF24883">
    <property type="entry name" value="NPHP3_N"/>
    <property type="match status" value="1"/>
</dbReference>
<dbReference type="AlphaFoldDB" id="A0A2G5I4V0"/>
<dbReference type="PANTHER" id="PTHR24198:SF165">
    <property type="entry name" value="ANKYRIN REPEAT-CONTAINING PROTEIN-RELATED"/>
    <property type="match status" value="1"/>
</dbReference>
<dbReference type="InterPro" id="IPR031352">
    <property type="entry name" value="SesA"/>
</dbReference>
<accession>A0A2G5I4V0</accession>
<dbReference type="Proteomes" id="UP001302367">
    <property type="component" value="Chromosome 3"/>
</dbReference>
<dbReference type="Pfam" id="PF17107">
    <property type="entry name" value="SesA"/>
    <property type="match status" value="1"/>
</dbReference>
<dbReference type="Gene3D" id="3.40.50.300">
    <property type="entry name" value="P-loop containing nucleotide triphosphate hydrolases"/>
    <property type="match status" value="1"/>
</dbReference>
<dbReference type="EMBL" id="CP134186">
    <property type="protein sequence ID" value="WPB00847.1"/>
    <property type="molecule type" value="Genomic_DNA"/>
</dbReference>
<dbReference type="Proteomes" id="UP000230605">
    <property type="component" value="Chromosome 3"/>
</dbReference>
<evidence type="ECO:0000259" key="5">
    <source>
        <dbReference type="Pfam" id="PF24883"/>
    </source>
</evidence>
<organism evidence="6 8">
    <name type="scientific">Cercospora beticola</name>
    <name type="common">Sugarbeet leaf spot fungus</name>
    <dbReference type="NCBI Taxonomy" id="122368"/>
    <lineage>
        <taxon>Eukaryota</taxon>
        <taxon>Fungi</taxon>
        <taxon>Dikarya</taxon>
        <taxon>Ascomycota</taxon>
        <taxon>Pezizomycotina</taxon>
        <taxon>Dothideomycetes</taxon>
        <taxon>Dothideomycetidae</taxon>
        <taxon>Mycosphaerellales</taxon>
        <taxon>Mycosphaerellaceae</taxon>
        <taxon>Cercospora</taxon>
    </lineage>
</organism>
<feature type="domain" description="NACHT-NTPase and P-loop NTPases N-terminal" evidence="4">
    <location>
        <begin position="13"/>
        <end position="134"/>
    </location>
</feature>
<keyword evidence="1" id="KW-0677">Repeat</keyword>
<feature type="domain" description="Nephrocystin 3-like N-terminal" evidence="5">
    <location>
        <begin position="230"/>
        <end position="410"/>
    </location>
</feature>
<evidence type="ECO:0000313" key="9">
    <source>
        <dbReference type="Proteomes" id="UP001302367"/>
    </source>
</evidence>
<evidence type="ECO:0000313" key="6">
    <source>
        <dbReference type="EMBL" id="PIA99837.1"/>
    </source>
</evidence>
<sequence>MSGVEVITTVQLIDACVGITRTIIEIGQAARDAKGLPDRLKELFERLPAIESLLKLARENHDKVPSGDRESVEPTLRQCKTSLEELKALFWKACPEDREHYSKRIWRGTKTVFSGRESQLLRLLDTILGNLKLLEQMKVYEIDDRLDSLLETVQLLAQDESPRAHNTHHGSGNQNIHQGSGHMYFQGGGVGGTFHQHFAAPLTKTEDLCLQSLAFPDMETRGDIDPAADQTCEWILQHAKYLDWNRQGGLLWIKGRPGTGKSTLMEYLRKTDLQNSNNIGESETLVLSFFFHRRGHELQKTPLGLFRSLLHQILRCDQKIMSLFVKDTRFEARYRTEGEPGKSDQWDWTTPDLQSLFSDCVLRVTKAKPIRLYIDALDESGENVAIVLMDYLKSLQTRAEHRLKICVSCRPWPDVIYGWQYCIDVVEENAQDIKHLLRAKLRNWLVDAVEIENEVASRSSGVFQWTVVVVERVLSLRKADTATILLHITEAPGNLDDIYHGMISKLVEDDREAASRLFRWLSFAKRPLSLTEIRHAVAVEANTEVCLFKDYASSLHWCDSDDKMRERLRRLSFGLIKILETHDGETTVQFDHESVQDYMLNRGVSFLEHIRSVDSAEELRGRSELILSRVCFHYLARLEALQDDRVIHGYATDSYISNKYPFALYAVTYCWIHASDAEISGHSAKYILELAQWPDNKIAYMRRMPVPDTYSGRPLTEGAIAVQHYAACHGISSIIEHLTSKLSKRKRFMRLLRKQADNIDAKDRIGRTPLWYAACQGHVSIVESLLNTRRVDVNARDRDGTSPICIAARQGRYNVVSILCGNTKIEVDIKNDGGFTPFAAAASQGHENIVRLLLQNKEIDVEAKDRIGSTPLANAVRCGHEGIVQLLLRHEGVDPESRDMFDETPLSLAASGNHVSVVQMLLRNKRVSPRSANALRQTPLLCAAYSGSVGVVRQLLKHEKVDFNARDIFDLTPLMVAAAEGHLDVVELLLENDLVDVNATLPGSTRSTGLWQAASRGQDEIVKAILRTGKADTNVKGLIEGDRITTPLEIAEVKGHQQVVDILREYEKEQG</sequence>
<evidence type="ECO:0000256" key="2">
    <source>
        <dbReference type="ARBA" id="ARBA00023043"/>
    </source>
</evidence>
<feature type="repeat" description="ANK" evidence="3">
    <location>
        <begin position="765"/>
        <end position="798"/>
    </location>
</feature>
<evidence type="ECO:0000313" key="7">
    <source>
        <dbReference type="EMBL" id="WPB00847.1"/>
    </source>
</evidence>
<protein>
    <submittedName>
        <fullName evidence="6">Ankyrin-3</fullName>
    </submittedName>
</protein>
<dbReference type="InterPro" id="IPR056884">
    <property type="entry name" value="NPHP3-like_N"/>
</dbReference>
<evidence type="ECO:0000313" key="8">
    <source>
        <dbReference type="Proteomes" id="UP000230605"/>
    </source>
</evidence>
<evidence type="ECO:0000256" key="1">
    <source>
        <dbReference type="ARBA" id="ARBA00022737"/>
    </source>
</evidence>
<dbReference type="OrthoDB" id="195446at2759"/>
<gene>
    <name evidence="6" type="ORF">CB0940_03667</name>
    <name evidence="7" type="ORF">RHO25_005467</name>
</gene>
<keyword evidence="2 3" id="KW-0040">ANK repeat</keyword>
<evidence type="ECO:0000256" key="3">
    <source>
        <dbReference type="PROSITE-ProRule" id="PRU00023"/>
    </source>
</evidence>
<dbReference type="PROSITE" id="PS50297">
    <property type="entry name" value="ANK_REP_REGION"/>
    <property type="match status" value="1"/>
</dbReference>
<keyword evidence="9" id="KW-1185">Reference proteome</keyword>
<reference evidence="7 9" key="2">
    <citation type="submission" date="2023-09" db="EMBL/GenBank/DDBJ databases">
        <title>Complete-Gapless Cercospora beticola genome.</title>
        <authorList>
            <person name="Wyatt N.A."/>
            <person name="Spanner R.E."/>
            <person name="Bolton M.D."/>
        </authorList>
    </citation>
    <scope>NUCLEOTIDE SEQUENCE [LARGE SCALE GENOMIC DNA]</scope>
    <source>
        <strain evidence="7">Cb09-40</strain>
    </source>
</reference>
<feature type="repeat" description="ANK" evidence="3">
    <location>
        <begin position="969"/>
        <end position="992"/>
    </location>
</feature>
<dbReference type="InterPro" id="IPR027417">
    <property type="entry name" value="P-loop_NTPase"/>
</dbReference>
<name>A0A2G5I4V0_CERBT</name>
<proteinExistence type="predicted"/>
<evidence type="ECO:0000259" key="4">
    <source>
        <dbReference type="Pfam" id="PF17107"/>
    </source>
</evidence>
<dbReference type="Pfam" id="PF12796">
    <property type="entry name" value="Ank_2"/>
    <property type="match status" value="2"/>
</dbReference>
<dbReference type="InterPro" id="IPR036770">
    <property type="entry name" value="Ankyrin_rpt-contain_sf"/>
</dbReference>
<dbReference type="SMART" id="SM00248">
    <property type="entry name" value="ANK"/>
    <property type="match status" value="8"/>
</dbReference>
<dbReference type="InterPro" id="IPR002110">
    <property type="entry name" value="Ankyrin_rpt"/>
</dbReference>
<dbReference type="PANTHER" id="PTHR24198">
    <property type="entry name" value="ANKYRIN REPEAT AND PROTEIN KINASE DOMAIN-CONTAINING PROTEIN"/>
    <property type="match status" value="1"/>
</dbReference>
<dbReference type="EMBL" id="LKMD01000101">
    <property type="protein sequence ID" value="PIA99837.1"/>
    <property type="molecule type" value="Genomic_DNA"/>
</dbReference>
<dbReference type="Pfam" id="PF13637">
    <property type="entry name" value="Ank_4"/>
    <property type="match status" value="1"/>
</dbReference>
<reference evidence="6 8" key="1">
    <citation type="submission" date="2015-10" db="EMBL/GenBank/DDBJ databases">
        <title>The cercosporin biosynthetic gene cluster was horizontally transferred to several fungal lineages and shown to be expanded in Cercospora beticola based on microsynteny with recipient genomes.</title>
        <authorList>
            <person name="De Jonge R."/>
            <person name="Ebert M.K."/>
            <person name="Suttle J.C."/>
            <person name="Jurick Ii W.M."/>
            <person name="Secor G.A."/>
            <person name="Thomma B.P."/>
            <person name="Van De Peer Y."/>
            <person name="Bolton M.D."/>
        </authorList>
    </citation>
    <scope>NUCLEOTIDE SEQUENCE [LARGE SCALE GENOMIC DNA]</scope>
    <source>
        <strain evidence="6 8">09-40</strain>
    </source>
</reference>
<dbReference type="SUPFAM" id="SSF48403">
    <property type="entry name" value="Ankyrin repeat"/>
    <property type="match status" value="1"/>
</dbReference>
<dbReference type="PROSITE" id="PS50088">
    <property type="entry name" value="ANK_REPEAT"/>
    <property type="match status" value="2"/>
</dbReference>